<evidence type="ECO:0000313" key="7">
    <source>
        <dbReference type="Proteomes" id="UP001454036"/>
    </source>
</evidence>
<dbReference type="Pfam" id="PF21365">
    <property type="entry name" value="Glyco_hydro_31_3rd"/>
    <property type="match status" value="1"/>
</dbReference>
<dbReference type="Gene3D" id="3.20.20.80">
    <property type="entry name" value="Glycosidases"/>
    <property type="match status" value="1"/>
</dbReference>
<keyword evidence="2" id="KW-0326">Glycosidase</keyword>
<dbReference type="PANTHER" id="PTHR46959">
    <property type="entry name" value="SULFOQUINOVOSIDASE"/>
    <property type="match status" value="1"/>
</dbReference>
<dbReference type="Pfam" id="PF01055">
    <property type="entry name" value="Glyco_hydro_31_2nd"/>
    <property type="match status" value="1"/>
</dbReference>
<dbReference type="SUPFAM" id="SSF51011">
    <property type="entry name" value="Glycosyl hydrolase domain"/>
    <property type="match status" value="1"/>
</dbReference>
<accession>A0AAV3QIH8</accession>
<dbReference type="SUPFAM" id="SSF74650">
    <property type="entry name" value="Galactose mutarotase-like"/>
    <property type="match status" value="1"/>
</dbReference>
<name>A0AAV3QIH8_LITER</name>
<evidence type="ECO:0008006" key="8">
    <source>
        <dbReference type="Google" id="ProtNLM"/>
    </source>
</evidence>
<evidence type="ECO:0000259" key="5">
    <source>
        <dbReference type="Pfam" id="PF21365"/>
    </source>
</evidence>
<dbReference type="Gene3D" id="2.60.40.1180">
    <property type="entry name" value="Golgi alpha-mannosidase II"/>
    <property type="match status" value="1"/>
</dbReference>
<dbReference type="CDD" id="cd06594">
    <property type="entry name" value="GH31_glucosidase_YihQ"/>
    <property type="match status" value="1"/>
</dbReference>
<proteinExistence type="inferred from homology"/>
<dbReference type="InterPro" id="IPR017853">
    <property type="entry name" value="GH"/>
</dbReference>
<dbReference type="CDD" id="cd14752">
    <property type="entry name" value="GH31_N"/>
    <property type="match status" value="1"/>
</dbReference>
<sequence length="872" mass="99761">MGSLKITKKHHKRLNNPFPSSQNSLPFIQGTLFLNSRTLPENQIYKIGNDFQLNCTSNNGGSISISHKSQHARPLWSTNPGQAFVSAAVAETEIIESRGSFVIKDKNVQLVCNHQTIEAIKVINGNELNVDSMKDQDLPSFDTGLEIKTEGKNLYCNVVLITGKIFCVKKRKSVKLLNKIKNVEVVDNEPLASSRYWILFDQKNSNQVGFSVRLGKPNAELPQRFSPRIYRGFYKKFTRIQKHKISWSCLLSKRRQVLAVSPIKGENAALKEVKCGDFSRICLTYSSEKNEKFYGFGEQFSHVNFKGKRVPILVQEQGIGRGDQPISFAANLVSYRAGGDWSTTYAPSPFYLTSKMKSLYLEGYNYSIFDLTKHDRVQIQTHGDSVEGRILFGDSPAEIVEYFTETIGRPSELPHWIISGAVVGMQGGTDAVRNVWNQLKNLEVPISSFWLQDWVGQRETFIGSQLWWNWEVDSERYWGWQKLLEDLSSHHIKVMTYCNPCLAPTDEKANTRRNLYKEAKKLNILVTDKNGEPYMVPNTAFDVGMLDLTNPNTSPWFKQILQDMVDDGVRGWMADFGEGLPVDACLYSGEDPISAHNRYPELWARINREFVEEWRSKRMGKEREDPEESLVFFMRAGFRESPKWAMLFWEGDQMVSWQVNDGIKSAVVGLLNSGLSGYPLNHSDIGGYCSVNLPFFKYNRSEELLLRWMELNAFTTVFRTHEGNKPASNSQFYSNHRTLSHFGRFAKVYKAWKFYRIQLVKEASEKGLPVCRHLFFHYPNDDHVHNFTYEQFLVGTEILVVPVLDKGKKVVKAYFPAGESSSWEHIWTGKLYSKPGSEEDIEASLGYPPIFIKHGSTVGQTFLRNLKHEKIL</sequence>
<feature type="domain" description="Glycosyl hydrolase family 31 C-terminal" evidence="5">
    <location>
        <begin position="767"/>
        <end position="856"/>
    </location>
</feature>
<dbReference type="InterPro" id="IPR000322">
    <property type="entry name" value="Glyco_hydro_31_TIM"/>
</dbReference>
<dbReference type="Proteomes" id="UP001454036">
    <property type="component" value="Unassembled WGS sequence"/>
</dbReference>
<dbReference type="AlphaFoldDB" id="A0AAV3QIH8"/>
<evidence type="ECO:0000256" key="2">
    <source>
        <dbReference type="RuleBase" id="RU361185"/>
    </source>
</evidence>
<evidence type="ECO:0000256" key="1">
    <source>
        <dbReference type="ARBA" id="ARBA00007806"/>
    </source>
</evidence>
<dbReference type="GO" id="GO:0005975">
    <property type="term" value="P:carbohydrate metabolic process"/>
    <property type="evidence" value="ECO:0007669"/>
    <property type="project" value="InterPro"/>
</dbReference>
<comment type="caution">
    <text evidence="6">The sequence shown here is derived from an EMBL/GenBank/DDBJ whole genome shotgun (WGS) entry which is preliminary data.</text>
</comment>
<dbReference type="GO" id="GO:0030246">
    <property type="term" value="F:carbohydrate binding"/>
    <property type="evidence" value="ECO:0007669"/>
    <property type="project" value="InterPro"/>
</dbReference>
<protein>
    <recommendedName>
        <fullName evidence="8">Alpha-glucosidase</fullName>
    </recommendedName>
</protein>
<gene>
    <name evidence="6" type="ORF">LIER_19640</name>
</gene>
<dbReference type="InterPro" id="IPR013780">
    <property type="entry name" value="Glyco_hydro_b"/>
</dbReference>
<evidence type="ECO:0000259" key="4">
    <source>
        <dbReference type="Pfam" id="PF01055"/>
    </source>
</evidence>
<dbReference type="InterPro" id="IPR011013">
    <property type="entry name" value="Gal_mutarotase_sf_dom"/>
</dbReference>
<dbReference type="Gene3D" id="2.60.40.1760">
    <property type="entry name" value="glycosyl hydrolase (family 31)"/>
    <property type="match status" value="1"/>
</dbReference>
<keyword evidence="7" id="KW-1185">Reference proteome</keyword>
<feature type="region of interest" description="Disordered" evidence="3">
    <location>
        <begin position="1"/>
        <end position="21"/>
    </location>
</feature>
<dbReference type="PANTHER" id="PTHR46959:SF2">
    <property type="entry name" value="SULFOQUINOVOSIDASE"/>
    <property type="match status" value="1"/>
</dbReference>
<comment type="similarity">
    <text evidence="1 2">Belongs to the glycosyl hydrolase 31 family.</text>
</comment>
<dbReference type="NCBIfam" id="NF007746">
    <property type="entry name" value="PRK10426.1"/>
    <property type="match status" value="1"/>
</dbReference>
<dbReference type="SUPFAM" id="SSF51445">
    <property type="entry name" value="(Trans)glycosidases"/>
    <property type="match status" value="1"/>
</dbReference>
<reference evidence="6 7" key="1">
    <citation type="submission" date="2024-01" db="EMBL/GenBank/DDBJ databases">
        <title>The complete chloroplast genome sequence of Lithospermum erythrorhizon: insights into the phylogenetic relationship among Boraginaceae species and the maternal lineages of purple gromwells.</title>
        <authorList>
            <person name="Okada T."/>
            <person name="Watanabe K."/>
        </authorList>
    </citation>
    <scope>NUCLEOTIDE SEQUENCE [LARGE SCALE GENOMIC DNA]</scope>
</reference>
<feature type="domain" description="Glycoside hydrolase family 31 TIM barrel" evidence="4">
    <location>
        <begin position="428"/>
        <end position="734"/>
    </location>
</feature>
<organism evidence="6 7">
    <name type="scientific">Lithospermum erythrorhizon</name>
    <name type="common">Purple gromwell</name>
    <name type="synonym">Lithospermum officinale var. erythrorhizon</name>
    <dbReference type="NCBI Taxonomy" id="34254"/>
    <lineage>
        <taxon>Eukaryota</taxon>
        <taxon>Viridiplantae</taxon>
        <taxon>Streptophyta</taxon>
        <taxon>Embryophyta</taxon>
        <taxon>Tracheophyta</taxon>
        <taxon>Spermatophyta</taxon>
        <taxon>Magnoliopsida</taxon>
        <taxon>eudicotyledons</taxon>
        <taxon>Gunneridae</taxon>
        <taxon>Pentapetalae</taxon>
        <taxon>asterids</taxon>
        <taxon>lamiids</taxon>
        <taxon>Boraginales</taxon>
        <taxon>Boraginaceae</taxon>
        <taxon>Boraginoideae</taxon>
        <taxon>Lithospermeae</taxon>
        <taxon>Lithospermum</taxon>
    </lineage>
</organism>
<dbReference type="InterPro" id="IPR052990">
    <property type="entry name" value="Sulfoquinovosidase_GH31"/>
</dbReference>
<dbReference type="EMBL" id="BAABME010004877">
    <property type="protein sequence ID" value="GAA0163870.1"/>
    <property type="molecule type" value="Genomic_DNA"/>
</dbReference>
<keyword evidence="2" id="KW-0378">Hydrolase</keyword>
<feature type="compositionally biased region" description="Basic residues" evidence="3">
    <location>
        <begin position="1"/>
        <end position="14"/>
    </location>
</feature>
<dbReference type="InterPro" id="IPR044112">
    <property type="entry name" value="YihQ_TIM-like"/>
</dbReference>
<evidence type="ECO:0000256" key="3">
    <source>
        <dbReference type="SAM" id="MobiDB-lite"/>
    </source>
</evidence>
<evidence type="ECO:0000313" key="6">
    <source>
        <dbReference type="EMBL" id="GAA0163870.1"/>
    </source>
</evidence>
<dbReference type="GO" id="GO:0004553">
    <property type="term" value="F:hydrolase activity, hydrolyzing O-glycosyl compounds"/>
    <property type="evidence" value="ECO:0007669"/>
    <property type="project" value="InterPro"/>
</dbReference>
<dbReference type="InterPro" id="IPR048395">
    <property type="entry name" value="Glyco_hydro_31_C"/>
</dbReference>